<organism evidence="7">
    <name type="scientific">Phaeodactylum tricornutum</name>
    <name type="common">Diatom</name>
    <dbReference type="NCBI Taxonomy" id="2850"/>
    <lineage>
        <taxon>Eukaryota</taxon>
        <taxon>Sar</taxon>
        <taxon>Stramenopiles</taxon>
        <taxon>Ochrophyta</taxon>
        <taxon>Bacillariophyta</taxon>
        <taxon>Bacillariophyceae</taxon>
        <taxon>Bacillariophycidae</taxon>
        <taxon>Naviculales</taxon>
        <taxon>Phaeodactylaceae</taxon>
        <taxon>Phaeodactylum</taxon>
    </lineage>
</organism>
<evidence type="ECO:0000256" key="2">
    <source>
        <dbReference type="ARBA" id="ARBA00023125"/>
    </source>
</evidence>
<evidence type="ECO:0000259" key="6">
    <source>
        <dbReference type="SMART" id="SM00415"/>
    </source>
</evidence>
<feature type="region of interest" description="Disordered" evidence="5">
    <location>
        <begin position="17"/>
        <end position="37"/>
    </location>
</feature>
<evidence type="ECO:0000256" key="1">
    <source>
        <dbReference type="ARBA" id="ARBA00004123"/>
    </source>
</evidence>
<protein>
    <recommendedName>
        <fullName evidence="6">HSF-type DNA-binding domain-containing protein</fullName>
    </recommendedName>
</protein>
<comment type="similarity">
    <text evidence="4">Belongs to the HSF family.</text>
</comment>
<dbReference type="SMART" id="SM00415">
    <property type="entry name" value="HSF"/>
    <property type="match status" value="1"/>
</dbReference>
<sequence>MDYLSIEEHAAASAVAALGGNQENNKRSRDDSPDAAGGCHKLARVEDEQLVAAGGMGPPLPPAENVAQGAMLQPYPMFYYRDFSTESDPDALTPLTPPGRVPNFPAKMHSILSRPDLADVICWMPHGRSWRVLKPREFEIRVIPTYFEHAKFSSFIRQANGWGFRRITQGRDRNSYYHELFLRGLPHLCKQMKRPGVAQKQAADPEHEPDLYKVSEMYAVPEKAEDDSILLQCTLQGGPKARMPIYSGALNNSSLKDFKMPGVETASLTPRDQQALSAFQQSLGASESQFKSMSFSTTTPQATPLVLPQQSYMTPNAAPVNIRPNVATTGGTNNNMSALMAANQLAFSQPNMAAAFQASSAASQFAAGFAAATALSHQQFQTMLGQFGVAAQPTQVSVQQPMSIQQQPGEQQPPIQVQQQQSMIANTN</sequence>
<dbReference type="Proteomes" id="UP000836788">
    <property type="component" value="Chromosome 5"/>
</dbReference>
<dbReference type="PANTHER" id="PTHR10015">
    <property type="entry name" value="HEAT SHOCK TRANSCRIPTION FACTOR"/>
    <property type="match status" value="1"/>
</dbReference>
<evidence type="ECO:0000256" key="5">
    <source>
        <dbReference type="SAM" id="MobiDB-lite"/>
    </source>
</evidence>
<evidence type="ECO:0000256" key="4">
    <source>
        <dbReference type="RuleBase" id="RU004020"/>
    </source>
</evidence>
<dbReference type="InterPro" id="IPR000232">
    <property type="entry name" value="HSF_DNA-bd"/>
</dbReference>
<proteinExistence type="inferred from homology"/>
<dbReference type="InterPro" id="IPR036388">
    <property type="entry name" value="WH-like_DNA-bd_sf"/>
</dbReference>
<accession>A0A8J9X8P7</accession>
<dbReference type="InterPro" id="IPR036390">
    <property type="entry name" value="WH_DNA-bd_sf"/>
</dbReference>
<dbReference type="SUPFAM" id="SSF46785">
    <property type="entry name" value="Winged helix' DNA-binding domain"/>
    <property type="match status" value="1"/>
</dbReference>
<dbReference type="FunFam" id="1.10.10.10:FF:000479">
    <property type="entry name" value="Predicted protein"/>
    <property type="match status" value="1"/>
</dbReference>
<gene>
    <name evidence="7" type="ORF">PTTT1_LOCUS43936</name>
</gene>
<dbReference type="GO" id="GO:0003700">
    <property type="term" value="F:DNA-binding transcription factor activity"/>
    <property type="evidence" value="ECO:0007669"/>
    <property type="project" value="InterPro"/>
</dbReference>
<dbReference type="GO" id="GO:0043565">
    <property type="term" value="F:sequence-specific DNA binding"/>
    <property type="evidence" value="ECO:0007669"/>
    <property type="project" value="InterPro"/>
</dbReference>
<keyword evidence="3" id="KW-0539">Nucleus</keyword>
<name>A0A8J9X8P7_PHATR</name>
<dbReference type="Gene3D" id="1.10.10.10">
    <property type="entry name" value="Winged helix-like DNA-binding domain superfamily/Winged helix DNA-binding domain"/>
    <property type="match status" value="1"/>
</dbReference>
<evidence type="ECO:0000313" key="7">
    <source>
        <dbReference type="EMBL" id="CAG9290165.1"/>
    </source>
</evidence>
<keyword evidence="2" id="KW-0238">DNA-binding</keyword>
<reference evidence="7" key="1">
    <citation type="submission" date="2022-02" db="EMBL/GenBank/DDBJ databases">
        <authorList>
            <person name="Giguere J D."/>
        </authorList>
    </citation>
    <scope>NUCLEOTIDE SEQUENCE</scope>
    <source>
        <strain evidence="7">CCAP 1055/1</strain>
    </source>
</reference>
<dbReference type="PANTHER" id="PTHR10015:SF206">
    <property type="entry name" value="HSF-TYPE DNA-BINDING DOMAIN-CONTAINING PROTEIN"/>
    <property type="match status" value="1"/>
</dbReference>
<evidence type="ECO:0000256" key="3">
    <source>
        <dbReference type="ARBA" id="ARBA00023242"/>
    </source>
</evidence>
<dbReference type="Pfam" id="PF00447">
    <property type="entry name" value="HSF_DNA-bind"/>
    <property type="match status" value="1"/>
</dbReference>
<feature type="region of interest" description="Disordered" evidence="5">
    <location>
        <begin position="400"/>
        <end position="428"/>
    </location>
</feature>
<dbReference type="GO" id="GO:0005634">
    <property type="term" value="C:nucleus"/>
    <property type="evidence" value="ECO:0007669"/>
    <property type="project" value="UniProtKB-SubCell"/>
</dbReference>
<dbReference type="EMBL" id="OU594946">
    <property type="protein sequence ID" value="CAG9290165.1"/>
    <property type="molecule type" value="Genomic_DNA"/>
</dbReference>
<feature type="domain" description="HSF-type DNA-binding" evidence="6">
    <location>
        <begin position="100"/>
        <end position="195"/>
    </location>
</feature>
<dbReference type="AlphaFoldDB" id="A0A8J9X8P7"/>
<comment type="subcellular location">
    <subcellularLocation>
        <location evidence="1">Nucleus</location>
    </subcellularLocation>
</comment>
<dbReference type="PRINTS" id="PR00056">
    <property type="entry name" value="HSFDOMAIN"/>
</dbReference>